<proteinExistence type="predicted"/>
<keyword evidence="2" id="KW-1185">Reference proteome</keyword>
<dbReference type="Proteomes" id="UP001470230">
    <property type="component" value="Unassembled WGS sequence"/>
</dbReference>
<accession>A0ABR2GY45</accession>
<evidence type="ECO:0000313" key="1">
    <source>
        <dbReference type="EMBL" id="KAK8838551.1"/>
    </source>
</evidence>
<protein>
    <submittedName>
        <fullName evidence="1">Uncharacterized protein</fullName>
    </submittedName>
</protein>
<organism evidence="1 2">
    <name type="scientific">Tritrichomonas musculus</name>
    <dbReference type="NCBI Taxonomy" id="1915356"/>
    <lineage>
        <taxon>Eukaryota</taxon>
        <taxon>Metamonada</taxon>
        <taxon>Parabasalia</taxon>
        <taxon>Tritrichomonadida</taxon>
        <taxon>Tritrichomonadidae</taxon>
        <taxon>Tritrichomonas</taxon>
    </lineage>
</organism>
<gene>
    <name evidence="1" type="ORF">M9Y10_033181</name>
</gene>
<evidence type="ECO:0000313" key="2">
    <source>
        <dbReference type="Proteomes" id="UP001470230"/>
    </source>
</evidence>
<reference evidence="1 2" key="1">
    <citation type="submission" date="2024-04" db="EMBL/GenBank/DDBJ databases">
        <title>Tritrichomonas musculus Genome.</title>
        <authorList>
            <person name="Alves-Ferreira E."/>
            <person name="Grigg M."/>
            <person name="Lorenzi H."/>
            <person name="Galac M."/>
        </authorList>
    </citation>
    <scope>NUCLEOTIDE SEQUENCE [LARGE SCALE GENOMIC DNA]</scope>
    <source>
        <strain evidence="1 2">EAF2021</strain>
    </source>
</reference>
<name>A0ABR2GY45_9EUKA</name>
<comment type="caution">
    <text evidence="1">The sequence shown here is derived from an EMBL/GenBank/DDBJ whole genome shotgun (WGS) entry which is preliminary data.</text>
</comment>
<dbReference type="EMBL" id="JAPFFF010000055">
    <property type="protein sequence ID" value="KAK8838551.1"/>
    <property type="molecule type" value="Genomic_DNA"/>
</dbReference>
<sequence>MMKEIPSEFYEKRKEGENDNYLCELMRKDDVKEFGAYANRQNTSLNDNIEQSIYETNQFFLFQNGLSLSTTKFKFEFIEYAAFFGIRLIL</sequence>